<evidence type="ECO:0000313" key="1">
    <source>
        <dbReference type="EMBL" id="ACN26791.1"/>
    </source>
</evidence>
<accession>C0HID8</accession>
<organism evidence="1">
    <name type="scientific">Zea mays</name>
    <name type="common">Maize</name>
    <dbReference type="NCBI Taxonomy" id="4577"/>
    <lineage>
        <taxon>Eukaryota</taxon>
        <taxon>Viridiplantae</taxon>
        <taxon>Streptophyta</taxon>
        <taxon>Embryophyta</taxon>
        <taxon>Tracheophyta</taxon>
        <taxon>Spermatophyta</taxon>
        <taxon>Magnoliopsida</taxon>
        <taxon>Liliopsida</taxon>
        <taxon>Poales</taxon>
        <taxon>Poaceae</taxon>
        <taxon>PACMAD clade</taxon>
        <taxon>Panicoideae</taxon>
        <taxon>Andropogonodae</taxon>
        <taxon>Andropogoneae</taxon>
        <taxon>Tripsacinae</taxon>
        <taxon>Zea</taxon>
    </lineage>
</organism>
<dbReference type="EMBL" id="BT062094">
    <property type="protein sequence ID" value="ACN26791.1"/>
    <property type="molecule type" value="mRNA"/>
</dbReference>
<reference evidence="1" key="2">
    <citation type="submission" date="2012-06" db="EMBL/GenBank/DDBJ databases">
        <authorList>
            <person name="Yu Y."/>
            <person name="Currie J."/>
            <person name="Lomeli R."/>
            <person name="Angelova A."/>
            <person name="Collura K."/>
            <person name="Wissotski M."/>
            <person name="Campos D."/>
            <person name="Kudrna D."/>
            <person name="Golser W."/>
            <person name="Ashely E."/>
            <person name="Descour A."/>
            <person name="Fernandes J."/>
            <person name="Soderlund C."/>
            <person name="Walbot V."/>
        </authorList>
    </citation>
    <scope>NUCLEOTIDE SEQUENCE</scope>
    <source>
        <strain evidence="1">B73</strain>
    </source>
</reference>
<reference evidence="1" key="1">
    <citation type="journal article" date="2009" name="PLoS Genet.">
        <title>Sequencing, mapping, and analysis of 27,455 maize full-length cDNAs.</title>
        <authorList>
            <person name="Soderlund C."/>
            <person name="Descour A."/>
            <person name="Kudrna D."/>
            <person name="Bomhoff M."/>
            <person name="Boyd L."/>
            <person name="Currie J."/>
            <person name="Angelova A."/>
            <person name="Collura K."/>
            <person name="Wissotski M."/>
            <person name="Ashley E."/>
            <person name="Morrow D."/>
            <person name="Fernandes J."/>
            <person name="Walbot V."/>
            <person name="Yu Y."/>
        </authorList>
    </citation>
    <scope>NUCLEOTIDE SEQUENCE</scope>
    <source>
        <strain evidence="1">B73</strain>
    </source>
</reference>
<protein>
    <submittedName>
        <fullName evidence="1">Uncharacterized protein</fullName>
    </submittedName>
</protein>
<dbReference type="AlphaFoldDB" id="C0HID8"/>
<name>C0HID8_MAIZE</name>
<proteinExistence type="evidence at transcript level"/>
<sequence length="75" mass="8814">MHANKSITYTDANALPTLLFQLLNGSYYLGKKQFSFTRAIWHSKQHCCCWMVTGVLICRMDRVQMLYGQCFRGWM</sequence>